<dbReference type="AlphaFoldDB" id="Q6FDG1"/>
<comment type="similarity">
    <text evidence="7">Belongs to the major facilitator superfamily. Drug:H(+) antiporter-3 (DHA3) (TC 2.A.1.21) family.</text>
</comment>
<protein>
    <recommendedName>
        <fullName evidence="8">Multidrug efflux pump Tap</fullName>
    </recommendedName>
</protein>
<feature type="transmembrane region" description="Helical" evidence="9">
    <location>
        <begin position="158"/>
        <end position="181"/>
    </location>
</feature>
<dbReference type="PANTHER" id="PTHR23513:SF9">
    <property type="entry name" value="ENTEROBACTIN EXPORTER ENTS"/>
    <property type="match status" value="1"/>
</dbReference>
<evidence type="ECO:0000256" key="9">
    <source>
        <dbReference type="SAM" id="Phobius"/>
    </source>
</evidence>
<gene>
    <name evidence="11" type="ordered locus">ACIAD1006</name>
</gene>
<evidence type="ECO:0000256" key="6">
    <source>
        <dbReference type="ARBA" id="ARBA00023136"/>
    </source>
</evidence>
<dbReference type="eggNOG" id="COG2814">
    <property type="taxonomic scope" value="Bacteria"/>
</dbReference>
<dbReference type="EMBL" id="CR543861">
    <property type="protein sequence ID" value="CAG67897.1"/>
    <property type="molecule type" value="Genomic_DNA"/>
</dbReference>
<feature type="transmembrane region" description="Helical" evidence="9">
    <location>
        <begin position="324"/>
        <end position="344"/>
    </location>
</feature>
<evidence type="ECO:0000313" key="11">
    <source>
        <dbReference type="EMBL" id="CAG67897.1"/>
    </source>
</evidence>
<keyword evidence="6 9" id="KW-0472">Membrane</keyword>
<keyword evidence="4 9" id="KW-0812">Transmembrane</keyword>
<evidence type="ECO:0000259" key="10">
    <source>
        <dbReference type="PROSITE" id="PS50850"/>
    </source>
</evidence>
<feature type="transmembrane region" description="Helical" evidence="9">
    <location>
        <begin position="356"/>
        <end position="377"/>
    </location>
</feature>
<dbReference type="SUPFAM" id="SSF103473">
    <property type="entry name" value="MFS general substrate transporter"/>
    <property type="match status" value="1"/>
</dbReference>
<dbReference type="Proteomes" id="UP000000430">
    <property type="component" value="Chromosome"/>
</dbReference>
<feature type="transmembrane region" description="Helical" evidence="9">
    <location>
        <begin position="23"/>
        <end position="49"/>
    </location>
</feature>
<dbReference type="BioCyc" id="ASP62977:ACIAD_RS04635-MONOMER"/>
<dbReference type="InterPro" id="IPR020846">
    <property type="entry name" value="MFS_dom"/>
</dbReference>
<comment type="subcellular location">
    <subcellularLocation>
        <location evidence="1">Cell membrane</location>
        <topology evidence="1">Multi-pass membrane protein</topology>
    </subcellularLocation>
</comment>
<evidence type="ECO:0000256" key="5">
    <source>
        <dbReference type="ARBA" id="ARBA00022989"/>
    </source>
</evidence>
<dbReference type="Pfam" id="PF07690">
    <property type="entry name" value="MFS_1"/>
    <property type="match status" value="1"/>
</dbReference>
<feature type="transmembrane region" description="Helical" evidence="9">
    <location>
        <begin position="273"/>
        <end position="290"/>
    </location>
</feature>
<dbReference type="PANTHER" id="PTHR23513">
    <property type="entry name" value="INTEGRAL MEMBRANE EFFLUX PROTEIN-RELATED"/>
    <property type="match status" value="1"/>
</dbReference>
<feature type="transmembrane region" description="Helical" evidence="9">
    <location>
        <begin position="302"/>
        <end position="318"/>
    </location>
</feature>
<evidence type="ECO:0000256" key="7">
    <source>
        <dbReference type="ARBA" id="ARBA00038075"/>
    </source>
</evidence>
<dbReference type="InterPro" id="IPR036259">
    <property type="entry name" value="MFS_trans_sf"/>
</dbReference>
<feature type="domain" description="Major facilitator superfamily (MFS) profile" evidence="10">
    <location>
        <begin position="1"/>
        <end position="212"/>
    </location>
</feature>
<evidence type="ECO:0000313" key="12">
    <source>
        <dbReference type="Proteomes" id="UP000000430"/>
    </source>
</evidence>
<name>Q6FDG1_ACIAD</name>
<dbReference type="Gene3D" id="1.20.1250.20">
    <property type="entry name" value="MFS general substrate transporter like domains"/>
    <property type="match status" value="1"/>
</dbReference>
<accession>Q6FDG1</accession>
<organism evidence="11 12">
    <name type="scientific">Acinetobacter baylyi (strain ATCC 33305 / BD413 / ADP1)</name>
    <dbReference type="NCBI Taxonomy" id="62977"/>
    <lineage>
        <taxon>Bacteria</taxon>
        <taxon>Pseudomonadati</taxon>
        <taxon>Pseudomonadota</taxon>
        <taxon>Gammaproteobacteria</taxon>
        <taxon>Moraxellales</taxon>
        <taxon>Moraxellaceae</taxon>
        <taxon>Acinetobacter</taxon>
    </lineage>
</organism>
<dbReference type="STRING" id="202950.GCA_001485005_01355"/>
<dbReference type="HOGENOM" id="CLU_034180_11_0_6"/>
<feature type="transmembrane region" description="Helical" evidence="9">
    <location>
        <begin position="55"/>
        <end position="79"/>
    </location>
</feature>
<keyword evidence="5 9" id="KW-1133">Transmembrane helix</keyword>
<evidence type="ECO:0000256" key="3">
    <source>
        <dbReference type="ARBA" id="ARBA00022475"/>
    </source>
</evidence>
<feature type="transmembrane region" description="Helical" evidence="9">
    <location>
        <begin position="236"/>
        <end position="261"/>
    </location>
</feature>
<dbReference type="OrthoDB" id="7283966at2"/>
<feature type="transmembrane region" description="Helical" evidence="9">
    <location>
        <begin position="91"/>
        <end position="109"/>
    </location>
</feature>
<feature type="transmembrane region" description="Helical" evidence="9">
    <location>
        <begin position="187"/>
        <end position="205"/>
    </location>
</feature>
<evidence type="ECO:0000256" key="2">
    <source>
        <dbReference type="ARBA" id="ARBA00022448"/>
    </source>
</evidence>
<evidence type="ECO:0000256" key="4">
    <source>
        <dbReference type="ARBA" id="ARBA00022692"/>
    </source>
</evidence>
<dbReference type="GO" id="GO:0005886">
    <property type="term" value="C:plasma membrane"/>
    <property type="evidence" value="ECO:0007669"/>
    <property type="project" value="UniProtKB-SubCell"/>
</dbReference>
<dbReference type="CDD" id="cd06173">
    <property type="entry name" value="MFS_MefA_like"/>
    <property type="match status" value="1"/>
</dbReference>
<dbReference type="GO" id="GO:0022857">
    <property type="term" value="F:transmembrane transporter activity"/>
    <property type="evidence" value="ECO:0007669"/>
    <property type="project" value="InterPro"/>
</dbReference>
<feature type="transmembrane region" description="Helical" evidence="9">
    <location>
        <begin position="115"/>
        <end position="138"/>
    </location>
</feature>
<evidence type="ECO:0000256" key="1">
    <source>
        <dbReference type="ARBA" id="ARBA00004651"/>
    </source>
</evidence>
<evidence type="ECO:0000256" key="8">
    <source>
        <dbReference type="ARBA" id="ARBA00040914"/>
    </source>
</evidence>
<feature type="transmembrane region" description="Helical" evidence="9">
    <location>
        <begin position="389"/>
        <end position="409"/>
    </location>
</feature>
<proteinExistence type="inferred from homology"/>
<dbReference type="PROSITE" id="PS50850">
    <property type="entry name" value="MFS"/>
    <property type="match status" value="1"/>
</dbReference>
<dbReference type="InterPro" id="IPR011701">
    <property type="entry name" value="MFS"/>
</dbReference>
<keyword evidence="3" id="KW-1003">Cell membrane</keyword>
<sequence length="430" mass="47755">MGFYHLFMSSSSDFFAALRYRDFILISVNQLCLTLAILIQEIVVAYSLYQLSKNPLMLGLIGIVELIPFILLSFFGGYIADRFNRQTILKYGFSLTCIIPLLLILVFLLHQQQTITLFQLSLSIFGCIFCLGILRGIYSPAFNSLRCFLVPEKMYSHANTWTALIWQLGAILGPLIAGLLLHQFGRYISLGIAFIFLLIGSIAICSMQPRNFPSINNLPIISSMKEAIMFIRHNRLILWSMLLDLSTVLFGGILVLLPIFAEDILATDAEGLGLLRAAPAIGTCIMTFILMRSNLINHAWRNMLIALIGLGCCTLLFACSRLLWLSFTLLVLMGAFDSMSMIIRQTLLQMLPPKNLLGRVAAINGIVVTSGNQIGAFQSSLFARLFSTIPATLLGGSICLLFVGVSASINRDLLKSKIKQHKHTFLTSHK</sequence>
<keyword evidence="2" id="KW-0813">Transport</keyword>
<dbReference type="KEGG" id="aci:ACIAD1006"/>
<reference evidence="11 12" key="1">
    <citation type="journal article" date="2004" name="Nucleic Acids Res.">
        <title>Unique features revealed by the genome sequence of Acinetobacter sp. ADP1, a versatile and naturally transformation competent bacterium.</title>
        <authorList>
            <person name="Barbe V."/>
            <person name="Vallenet D."/>
            <person name="Fonknechten N."/>
            <person name="Kreimeyer A."/>
            <person name="Oztas S."/>
            <person name="Labarre L."/>
            <person name="Cruveiller S."/>
            <person name="Robert C."/>
            <person name="Duprat S."/>
            <person name="Wincker P."/>
            <person name="Ornston L.N."/>
            <person name="Weissenbach J."/>
            <person name="Marliere P."/>
            <person name="Cohen G.N."/>
            <person name="Medigue C."/>
        </authorList>
    </citation>
    <scope>NUCLEOTIDE SEQUENCE [LARGE SCALE GENOMIC DNA]</scope>
    <source>
        <strain evidence="12">ATCC 33305 / BD413 / ADP1</strain>
    </source>
</reference>